<dbReference type="Gene3D" id="3.40.50.150">
    <property type="entry name" value="Vaccinia Virus protein VP39"/>
    <property type="match status" value="1"/>
</dbReference>
<dbReference type="AlphaFoldDB" id="A0A382RYF6"/>
<dbReference type="EMBL" id="UINC01125078">
    <property type="protein sequence ID" value="SVD02663.1"/>
    <property type="molecule type" value="Genomic_DNA"/>
</dbReference>
<evidence type="ECO:0000256" key="3">
    <source>
        <dbReference type="ARBA" id="ARBA00022603"/>
    </source>
</evidence>
<accession>A0A382RYF6</accession>
<dbReference type="PROSITE" id="PS51625">
    <property type="entry name" value="SAM_MT_TRMB"/>
    <property type="match status" value="1"/>
</dbReference>
<organism evidence="7">
    <name type="scientific">marine metagenome</name>
    <dbReference type="NCBI Taxonomy" id="408172"/>
    <lineage>
        <taxon>unclassified sequences</taxon>
        <taxon>metagenomes</taxon>
        <taxon>ecological metagenomes</taxon>
    </lineage>
</organism>
<evidence type="ECO:0000256" key="1">
    <source>
        <dbReference type="ARBA" id="ARBA00000142"/>
    </source>
</evidence>
<keyword evidence="3" id="KW-0489">Methyltransferase</keyword>
<gene>
    <name evidence="7" type="ORF">METZ01_LOCUS355517</name>
</gene>
<evidence type="ECO:0000256" key="6">
    <source>
        <dbReference type="ARBA" id="ARBA00022694"/>
    </source>
</evidence>
<sequence length="136" mass="15602">MRKIQSFVKRSGRLSKAQVIGLYELWPNYGVSLTDNQLNFGELFLNSHDVTLEVGFGNGDSLLEMSIQQPKQNFLGIEVYEAGVGRLINEANKHQLSNLKIIKEDAVEVLQNHIPDDSLSKFQLFFPDPWHKKRHH</sequence>
<feature type="non-terminal residue" evidence="7">
    <location>
        <position position="136"/>
    </location>
</feature>
<dbReference type="PANTHER" id="PTHR23417">
    <property type="entry name" value="3-DEOXY-D-MANNO-OCTULOSONIC-ACID TRANSFERASE/TRNA GUANINE-N 7 - -METHYLTRANSFERASE"/>
    <property type="match status" value="1"/>
</dbReference>
<evidence type="ECO:0000313" key="7">
    <source>
        <dbReference type="EMBL" id="SVD02663.1"/>
    </source>
</evidence>
<dbReference type="GO" id="GO:0043527">
    <property type="term" value="C:tRNA methyltransferase complex"/>
    <property type="evidence" value="ECO:0007669"/>
    <property type="project" value="TreeGrafter"/>
</dbReference>
<evidence type="ECO:0000256" key="2">
    <source>
        <dbReference type="ARBA" id="ARBA00011977"/>
    </source>
</evidence>
<keyword evidence="5" id="KW-0949">S-adenosyl-L-methionine</keyword>
<dbReference type="GO" id="GO:0008176">
    <property type="term" value="F:tRNA (guanine(46)-N7)-methyltransferase activity"/>
    <property type="evidence" value="ECO:0007669"/>
    <property type="project" value="UniProtKB-EC"/>
</dbReference>
<dbReference type="EC" id="2.1.1.33" evidence="2"/>
<evidence type="ECO:0000256" key="4">
    <source>
        <dbReference type="ARBA" id="ARBA00022679"/>
    </source>
</evidence>
<dbReference type="Pfam" id="PF02390">
    <property type="entry name" value="Methyltransf_4"/>
    <property type="match status" value="1"/>
</dbReference>
<dbReference type="InterPro" id="IPR003358">
    <property type="entry name" value="tRNA_(Gua-N-7)_MeTrfase_Trmb"/>
</dbReference>
<proteinExistence type="predicted"/>
<evidence type="ECO:0000256" key="5">
    <source>
        <dbReference type="ARBA" id="ARBA00022691"/>
    </source>
</evidence>
<comment type="catalytic activity">
    <reaction evidence="1">
        <text>guanosine(46) in tRNA + S-adenosyl-L-methionine = N(7)-methylguanosine(46) in tRNA + S-adenosyl-L-homocysteine</text>
        <dbReference type="Rhea" id="RHEA:42708"/>
        <dbReference type="Rhea" id="RHEA-COMP:10188"/>
        <dbReference type="Rhea" id="RHEA-COMP:10189"/>
        <dbReference type="ChEBI" id="CHEBI:57856"/>
        <dbReference type="ChEBI" id="CHEBI:59789"/>
        <dbReference type="ChEBI" id="CHEBI:74269"/>
        <dbReference type="ChEBI" id="CHEBI:74480"/>
        <dbReference type="EC" id="2.1.1.33"/>
    </reaction>
</comment>
<dbReference type="SUPFAM" id="SSF53335">
    <property type="entry name" value="S-adenosyl-L-methionine-dependent methyltransferases"/>
    <property type="match status" value="1"/>
</dbReference>
<keyword evidence="4" id="KW-0808">Transferase</keyword>
<name>A0A382RYF6_9ZZZZ</name>
<protein>
    <recommendedName>
        <fullName evidence="2">tRNA (guanine(46)-N(7))-methyltransferase</fullName>
        <ecNumber evidence="2">2.1.1.33</ecNumber>
    </recommendedName>
</protein>
<dbReference type="PANTHER" id="PTHR23417:SF14">
    <property type="entry name" value="PENTACOTRIPEPTIDE-REPEAT REGION OF PRORP DOMAIN-CONTAINING PROTEIN"/>
    <property type="match status" value="1"/>
</dbReference>
<keyword evidence="6" id="KW-0819">tRNA processing</keyword>
<reference evidence="7" key="1">
    <citation type="submission" date="2018-05" db="EMBL/GenBank/DDBJ databases">
        <authorList>
            <person name="Lanie J.A."/>
            <person name="Ng W.-L."/>
            <person name="Kazmierczak K.M."/>
            <person name="Andrzejewski T.M."/>
            <person name="Davidsen T.M."/>
            <person name="Wayne K.J."/>
            <person name="Tettelin H."/>
            <person name="Glass J.I."/>
            <person name="Rusch D."/>
            <person name="Podicherti R."/>
            <person name="Tsui H.-C.T."/>
            <person name="Winkler M.E."/>
        </authorList>
    </citation>
    <scope>NUCLEOTIDE SEQUENCE</scope>
</reference>
<dbReference type="InterPro" id="IPR029063">
    <property type="entry name" value="SAM-dependent_MTases_sf"/>
</dbReference>